<dbReference type="InterPro" id="IPR000873">
    <property type="entry name" value="AMP-dep_synth/lig_dom"/>
</dbReference>
<dbReference type="RefSeq" id="WP_166643496.1">
    <property type="nucleotide sequence ID" value="NZ_SNXW01000003.1"/>
</dbReference>
<evidence type="ECO:0000256" key="1">
    <source>
        <dbReference type="ARBA" id="ARBA00022598"/>
    </source>
</evidence>
<dbReference type="EMBL" id="SNXW01000003">
    <property type="protein sequence ID" value="TDP84668.1"/>
    <property type="molecule type" value="Genomic_DNA"/>
</dbReference>
<gene>
    <name evidence="6" type="ORF">EV672_103239</name>
</gene>
<dbReference type="InterPro" id="IPR042099">
    <property type="entry name" value="ANL_N_sf"/>
</dbReference>
<dbReference type="Proteomes" id="UP000294593">
    <property type="component" value="Unassembled WGS sequence"/>
</dbReference>
<dbReference type="GO" id="GO:0004467">
    <property type="term" value="F:long-chain fatty acid-CoA ligase activity"/>
    <property type="evidence" value="ECO:0007669"/>
    <property type="project" value="UniProtKB-EC"/>
</dbReference>
<evidence type="ECO:0000256" key="2">
    <source>
        <dbReference type="ARBA" id="ARBA00022832"/>
    </source>
</evidence>
<dbReference type="Pfam" id="PF00501">
    <property type="entry name" value="AMP-binding"/>
    <property type="match status" value="1"/>
</dbReference>
<evidence type="ECO:0000259" key="5">
    <source>
        <dbReference type="Pfam" id="PF00501"/>
    </source>
</evidence>
<dbReference type="Pfam" id="PF23562">
    <property type="entry name" value="AMP-binding_C_3"/>
    <property type="match status" value="1"/>
</dbReference>
<protein>
    <submittedName>
        <fullName evidence="6">Long-chain acyl-CoA synthetase</fullName>
    </submittedName>
</protein>
<keyword evidence="7" id="KW-1185">Reference proteome</keyword>
<reference evidence="6 7" key="1">
    <citation type="submission" date="2019-03" db="EMBL/GenBank/DDBJ databases">
        <title>Genomic Encyclopedia of Type Strains, Phase IV (KMG-IV): sequencing the most valuable type-strain genomes for metagenomic binning, comparative biology and taxonomic classification.</title>
        <authorList>
            <person name="Goeker M."/>
        </authorList>
    </citation>
    <scope>NUCLEOTIDE SEQUENCE [LARGE SCALE GENOMIC DNA]</scope>
    <source>
        <strain evidence="6 7">DSM 11901</strain>
    </source>
</reference>
<evidence type="ECO:0000313" key="7">
    <source>
        <dbReference type="Proteomes" id="UP000294593"/>
    </source>
</evidence>
<name>A0A4V3CW21_9BURK</name>
<feature type="domain" description="AMP-dependent synthetase/ligase" evidence="5">
    <location>
        <begin position="38"/>
        <end position="448"/>
    </location>
</feature>
<evidence type="ECO:0000256" key="4">
    <source>
        <dbReference type="ARBA" id="ARBA00024484"/>
    </source>
</evidence>
<proteinExistence type="predicted"/>
<keyword evidence="2" id="KW-0276">Fatty acid metabolism</keyword>
<accession>A0A4V3CW21</accession>
<comment type="caution">
    <text evidence="6">The sequence shown here is derived from an EMBL/GenBank/DDBJ whole genome shotgun (WGS) entry which is preliminary data.</text>
</comment>
<organism evidence="6 7">
    <name type="scientific">Aquabacterium commune</name>
    <dbReference type="NCBI Taxonomy" id="70586"/>
    <lineage>
        <taxon>Bacteria</taxon>
        <taxon>Pseudomonadati</taxon>
        <taxon>Pseudomonadota</taxon>
        <taxon>Betaproteobacteria</taxon>
        <taxon>Burkholderiales</taxon>
        <taxon>Aquabacterium</taxon>
    </lineage>
</organism>
<dbReference type="CDD" id="cd05907">
    <property type="entry name" value="VL_LC_FACS_like"/>
    <property type="match status" value="1"/>
</dbReference>
<dbReference type="PANTHER" id="PTHR43272:SF32">
    <property type="entry name" value="AMP-DEPENDENT SYNTHETASE_LIGASE DOMAIN-CONTAINING PROTEIN"/>
    <property type="match status" value="1"/>
</dbReference>
<dbReference type="AlphaFoldDB" id="A0A4V3CW21"/>
<evidence type="ECO:0000313" key="6">
    <source>
        <dbReference type="EMBL" id="TDP84668.1"/>
    </source>
</evidence>
<keyword evidence="1" id="KW-0436">Ligase</keyword>
<dbReference type="Gene3D" id="3.40.50.12780">
    <property type="entry name" value="N-terminal domain of ligase-like"/>
    <property type="match status" value="1"/>
</dbReference>
<dbReference type="PROSITE" id="PS00455">
    <property type="entry name" value="AMP_BINDING"/>
    <property type="match status" value="1"/>
</dbReference>
<keyword evidence="3" id="KW-0443">Lipid metabolism</keyword>
<dbReference type="Gene3D" id="3.30.300.30">
    <property type="match status" value="1"/>
</dbReference>
<dbReference type="InterPro" id="IPR045851">
    <property type="entry name" value="AMP-bd_C_sf"/>
</dbReference>
<dbReference type="InterPro" id="IPR020845">
    <property type="entry name" value="AMP-binding_CS"/>
</dbReference>
<evidence type="ECO:0000256" key="3">
    <source>
        <dbReference type="ARBA" id="ARBA00023098"/>
    </source>
</evidence>
<dbReference type="PANTHER" id="PTHR43272">
    <property type="entry name" value="LONG-CHAIN-FATTY-ACID--COA LIGASE"/>
    <property type="match status" value="1"/>
</dbReference>
<comment type="catalytic activity">
    <reaction evidence="4">
        <text>a long-chain fatty acid + ATP + CoA = a long-chain fatty acyl-CoA + AMP + diphosphate</text>
        <dbReference type="Rhea" id="RHEA:15421"/>
        <dbReference type="ChEBI" id="CHEBI:30616"/>
        <dbReference type="ChEBI" id="CHEBI:33019"/>
        <dbReference type="ChEBI" id="CHEBI:57287"/>
        <dbReference type="ChEBI" id="CHEBI:57560"/>
        <dbReference type="ChEBI" id="CHEBI:83139"/>
        <dbReference type="ChEBI" id="CHEBI:456215"/>
        <dbReference type="EC" id="6.2.1.3"/>
    </reaction>
    <physiologicalReaction direction="left-to-right" evidence="4">
        <dbReference type="Rhea" id="RHEA:15422"/>
    </physiologicalReaction>
</comment>
<dbReference type="SUPFAM" id="SSF56801">
    <property type="entry name" value="Acetyl-CoA synthetase-like"/>
    <property type="match status" value="1"/>
</dbReference>
<dbReference type="GO" id="GO:0016020">
    <property type="term" value="C:membrane"/>
    <property type="evidence" value="ECO:0007669"/>
    <property type="project" value="TreeGrafter"/>
</dbReference>
<sequence>MATAHAHAHALSAAPSAAAPPLAAYAGFVSPPQLLLDTAQRLGAHPAYCVRTESGWQATSWEEHGRQVRDAGKALIGLGVKRGDAVAILSFNTPQWVTLAFAAMAIGATPVGIYWTSSPQDIAYILNHCKASVLMVDEASRLQAVHACEDELPHLRHIVMLRDSDSAQARKPVMSWDAFMKLGEAALAQEFEQRLQALSADDIGTLIYTSGTTGPAKAVALSQGNLWWVGHTMRQLFDVDERDRVISYLPLAHIAEQMNSMHNQVHSGFTVYYARSMEELGDHLKEVRPTIFFGVPRVWEKMQSGIEAKLAQATGVKAALARWAMSVGQRWHALDHAGQPAGPWLTLQKQLAHRLVHRKVKEALGLDQARLLSSGAAPIAPEKLRFFAGLDVVVRELYGQSEVTGPSTLSLPGSTRVGSVGKPLPGTEIMVAEDGELRVRGPHLFQCYMGSPQATADSFSGEWLLTGDLGHIDEDGYVFITGRKKDLIITSGGKNISPSNIETTLMDAHLVEHAVVCGDGRNYLVALLTLDPVALAAFASQHGLLDEPHLHEHPLVLQTLQADIDHVNASQARVAQVRKFAVLPQSLSVASGELTPTLKVKRKVVLERNQALIELLYRNGTH</sequence>